<sequence length="405" mass="45928">MKRIWRFSSPSADKRRRPSWFRRNWRPLALLIIPAWLFYTNHKTSLTSNAPEDDPRWSALDAQRLWYAKSNLPCVASQGNLTFGPQNDTLGFQHILVIGPNGRSDLRATQESMQKESGLQLTFLPDVKSRVLKAGEVRPKLTAAEEQTLLLLKAHMQAWQLAKDCRWASVLVIDQDLDYDVLVRPQAGAIAASFFNLLRLEHNLGWKDIVNSADPHLSRYWFSLIFGLEADRLEEQKIVRFNDFTVPSYTPEKNEGQFAMADLMAEYLKRVEETKALYNKRFIQRSVEPKGISAYALSSRGVAAFLSHCTTTNQCTSLDAAFQTAKNQQSGNESYEIYSVMPPLFGRFDVAKVETGMVAKSDLDMPVGSGTIKAQHPIAMQMGGKNIRRSTLVKVFKKNLMTWST</sequence>
<name>A0A1Y2FVG0_PROLT</name>
<dbReference type="RefSeq" id="XP_040728486.1">
    <property type="nucleotide sequence ID" value="XM_040866398.1"/>
</dbReference>
<dbReference type="GeneID" id="63782997"/>
<dbReference type="STRING" id="56484.A0A1Y2FVG0"/>
<dbReference type="Proteomes" id="UP000193685">
    <property type="component" value="Unassembled WGS sequence"/>
</dbReference>
<comment type="caution">
    <text evidence="1">The sequence shown here is derived from an EMBL/GenBank/DDBJ whole genome shotgun (WGS) entry which is preliminary data.</text>
</comment>
<reference evidence="1 2" key="1">
    <citation type="submission" date="2016-07" db="EMBL/GenBank/DDBJ databases">
        <title>Pervasive Adenine N6-methylation of Active Genes in Fungi.</title>
        <authorList>
            <consortium name="DOE Joint Genome Institute"/>
            <person name="Mondo S.J."/>
            <person name="Dannebaum R.O."/>
            <person name="Kuo R.C."/>
            <person name="Labutti K."/>
            <person name="Haridas S."/>
            <person name="Kuo A."/>
            <person name="Salamov A."/>
            <person name="Ahrendt S.R."/>
            <person name="Lipzen A."/>
            <person name="Sullivan W."/>
            <person name="Andreopoulos W.B."/>
            <person name="Clum A."/>
            <person name="Lindquist E."/>
            <person name="Daum C."/>
            <person name="Ramamoorthy G.K."/>
            <person name="Gryganskyi A."/>
            <person name="Culley D."/>
            <person name="Magnuson J.K."/>
            <person name="James T.Y."/>
            <person name="O'Malley M.A."/>
            <person name="Stajich J.E."/>
            <person name="Spatafora J.W."/>
            <person name="Visel A."/>
            <person name="Grigoriev I.V."/>
        </authorList>
    </citation>
    <scope>NUCLEOTIDE SEQUENCE [LARGE SCALE GENOMIC DNA]</scope>
    <source>
        <strain evidence="1 2">12-1054</strain>
    </source>
</reference>
<evidence type="ECO:0000313" key="2">
    <source>
        <dbReference type="Proteomes" id="UP000193685"/>
    </source>
</evidence>
<accession>A0A1Y2FVG0</accession>
<protein>
    <submittedName>
        <fullName evidence="1">Uncharacterized protein</fullName>
    </submittedName>
</protein>
<dbReference type="AlphaFoldDB" id="A0A1Y2FVG0"/>
<dbReference type="EMBL" id="MCFI01000001">
    <property type="protein sequence ID" value="ORY87991.1"/>
    <property type="molecule type" value="Genomic_DNA"/>
</dbReference>
<proteinExistence type="predicted"/>
<dbReference type="OrthoDB" id="47375at2759"/>
<evidence type="ECO:0000313" key="1">
    <source>
        <dbReference type="EMBL" id="ORY87991.1"/>
    </source>
</evidence>
<keyword evidence="2" id="KW-1185">Reference proteome</keyword>
<gene>
    <name evidence="1" type="ORF">BCR37DRAFT_20667</name>
</gene>
<organism evidence="1 2">
    <name type="scientific">Protomyces lactucae-debilis</name>
    <dbReference type="NCBI Taxonomy" id="2754530"/>
    <lineage>
        <taxon>Eukaryota</taxon>
        <taxon>Fungi</taxon>
        <taxon>Dikarya</taxon>
        <taxon>Ascomycota</taxon>
        <taxon>Taphrinomycotina</taxon>
        <taxon>Taphrinomycetes</taxon>
        <taxon>Taphrinales</taxon>
        <taxon>Protomycetaceae</taxon>
        <taxon>Protomyces</taxon>
    </lineage>
</organism>